<dbReference type="EMBL" id="JAPEVI010000001">
    <property type="protein sequence ID" value="MCX2721112.1"/>
    <property type="molecule type" value="Genomic_DNA"/>
</dbReference>
<evidence type="ECO:0000313" key="1">
    <source>
        <dbReference type="EMBL" id="MCX2721112.1"/>
    </source>
</evidence>
<name>A0ABT3QW12_9HYPH</name>
<sequence>MPDTVTYEFINGWVDTGDLPCREALREMLPGRRIDLRDCPPLTSLHAGGEDRRVDFSTFRFTADLISRWAQCEIEAEAPVTAVLEAETCGSLRIWAAEKEVLCFEPFERNAAHRKRFELPLDSGTTKLTVRLEDLHERDTYCFFRLTLVEGSGLSVRGAGEKVDRARAVMNSLRTDRMYYRQGGLHLVADAVPDEPVTVRLRPADLRSATMNVLADPATGEGKATITQAGKAELLIDTAELHSGCIGLNLTTEADGIEISRGLGATVFPDPAWIRGATLDDRRAEARRLIAAAGAVTPSRALVLLAEGRVTEAVPLMEPAFQAIENRHDCADFFMIVMLRIWRDHRDRLPGDVRSRLKRAILGFRYWLDEPGNDVMWFWSENHVLCFHVAQYIAGTLFPNDVFLNSQRTGAEQARLGAERLRRWFASAEEHGYAEWNSAAYYPIDFLGLLTLVDMAADPEIADRAHRQCDAIFSMVALHTLGGTPCGSQGRVYEKELFAGPATELGALAAVAFGGPFVQGFERAASLLAVSRYVLPDHLEPVLNVPAGSSLEAGYVQGLGANARLSLWKSDASLLSSVADHKTGAAGHQQHVVDLMLAADPFARLWVNHPGDLKPWGGSRPSLWAGSAVVPRVAQAGNMAMMIFDLDRQGHPIGFTHAMVPHEILYEVEADGTGWIFARKGEGYAALWASTPPTCQKTGLYAGSEWRVNTRQAGWLVIAGAQSLDGSFDVFKEKAGSLAPSFDAGRCRLQAGEHLLDFDGGLFHRNAPQPFRHMTIHPQIRWDQGAYRPLGHRGAALSGVE</sequence>
<evidence type="ECO:0000313" key="2">
    <source>
        <dbReference type="Proteomes" id="UP001300261"/>
    </source>
</evidence>
<protein>
    <recommendedName>
        <fullName evidence="3">Heparinase II/III-like protein</fullName>
    </recommendedName>
</protein>
<reference evidence="1 2" key="1">
    <citation type="journal article" date="2016" name="Int. J. Syst. Evol. Microbiol.">
        <title>Labrenzia salina sp. nov., isolated from the rhizosphere of the halophyte Arthrocnemum macrostachyum.</title>
        <authorList>
            <person name="Camacho M."/>
            <person name="Redondo-Gomez S."/>
            <person name="Rodriguez-Llorente I."/>
            <person name="Rohde M."/>
            <person name="Sproer C."/>
            <person name="Schumann P."/>
            <person name="Klenk H.P."/>
            <person name="Montero-Calasanz M.D.C."/>
        </authorList>
    </citation>
    <scope>NUCLEOTIDE SEQUENCE [LARGE SCALE GENOMIC DNA]</scope>
    <source>
        <strain evidence="1 2">DSM 29163</strain>
    </source>
</reference>
<organism evidence="1 2">
    <name type="scientific">Roseibium salinum</name>
    <dbReference type="NCBI Taxonomy" id="1604349"/>
    <lineage>
        <taxon>Bacteria</taxon>
        <taxon>Pseudomonadati</taxon>
        <taxon>Pseudomonadota</taxon>
        <taxon>Alphaproteobacteria</taxon>
        <taxon>Hyphomicrobiales</taxon>
        <taxon>Stappiaceae</taxon>
        <taxon>Roseibium</taxon>
    </lineage>
</organism>
<keyword evidence="2" id="KW-1185">Reference proteome</keyword>
<evidence type="ECO:0008006" key="3">
    <source>
        <dbReference type="Google" id="ProtNLM"/>
    </source>
</evidence>
<comment type="caution">
    <text evidence="1">The sequence shown here is derived from an EMBL/GenBank/DDBJ whole genome shotgun (WGS) entry which is preliminary data.</text>
</comment>
<proteinExistence type="predicted"/>
<dbReference type="Proteomes" id="UP001300261">
    <property type="component" value="Unassembled WGS sequence"/>
</dbReference>
<dbReference type="RefSeq" id="WP_265960808.1">
    <property type="nucleotide sequence ID" value="NZ_JAPEVI010000001.1"/>
</dbReference>
<gene>
    <name evidence="1" type="ORF">ON753_01625</name>
</gene>
<accession>A0ABT3QW12</accession>